<comment type="caution">
    <text evidence="1">The sequence shown here is derived from an EMBL/GenBank/DDBJ whole genome shotgun (WGS) entry which is preliminary data.</text>
</comment>
<dbReference type="Proteomes" id="UP001607302">
    <property type="component" value="Unassembled WGS sequence"/>
</dbReference>
<evidence type="ECO:0000313" key="1">
    <source>
        <dbReference type="EMBL" id="KAL2725645.1"/>
    </source>
</evidence>
<dbReference type="EMBL" id="JAUDFV010000138">
    <property type="protein sequence ID" value="KAL2725645.1"/>
    <property type="molecule type" value="Genomic_DNA"/>
</dbReference>
<accession>A0ABD2B111</accession>
<dbReference type="AlphaFoldDB" id="A0ABD2B111"/>
<proteinExistence type="predicted"/>
<keyword evidence="2" id="KW-1185">Reference proteome</keyword>
<protein>
    <submittedName>
        <fullName evidence="1">Uncharacterized protein</fullName>
    </submittedName>
</protein>
<name>A0ABD2B111_VESSQ</name>
<evidence type="ECO:0000313" key="2">
    <source>
        <dbReference type="Proteomes" id="UP001607302"/>
    </source>
</evidence>
<sequence length="119" mass="13620">LLLPLPPSPSLTPPPLTTKLLLNCLCERTLYATISGGFISVTQKHDIFLYELSSVPQFLFTRSCITFSFSRDKIYVCMRRETIDERMSYRWGPNCLPSGDVELGAEDLFLEWNGKLREL</sequence>
<organism evidence="1 2">
    <name type="scientific">Vespula squamosa</name>
    <name type="common">Southern yellow jacket</name>
    <name type="synonym">Wasp</name>
    <dbReference type="NCBI Taxonomy" id="30214"/>
    <lineage>
        <taxon>Eukaryota</taxon>
        <taxon>Metazoa</taxon>
        <taxon>Ecdysozoa</taxon>
        <taxon>Arthropoda</taxon>
        <taxon>Hexapoda</taxon>
        <taxon>Insecta</taxon>
        <taxon>Pterygota</taxon>
        <taxon>Neoptera</taxon>
        <taxon>Endopterygota</taxon>
        <taxon>Hymenoptera</taxon>
        <taxon>Apocrita</taxon>
        <taxon>Aculeata</taxon>
        <taxon>Vespoidea</taxon>
        <taxon>Vespidae</taxon>
        <taxon>Vespinae</taxon>
        <taxon>Vespula</taxon>
    </lineage>
</organism>
<gene>
    <name evidence="1" type="ORF">V1478_008318</name>
</gene>
<feature type="non-terminal residue" evidence="1">
    <location>
        <position position="1"/>
    </location>
</feature>
<reference evidence="1 2" key="1">
    <citation type="journal article" date="2024" name="Ann. Entomol. Soc. Am.">
        <title>Genomic analyses of the southern and eastern yellowjacket wasps (Hymenoptera: Vespidae) reveal evolutionary signatures of social life.</title>
        <authorList>
            <person name="Catto M.A."/>
            <person name="Caine P.B."/>
            <person name="Orr S.E."/>
            <person name="Hunt B.G."/>
            <person name="Goodisman M.A.D."/>
        </authorList>
    </citation>
    <scope>NUCLEOTIDE SEQUENCE [LARGE SCALE GENOMIC DNA]</scope>
    <source>
        <strain evidence="1">233</strain>
        <tissue evidence="1">Head and thorax</tissue>
    </source>
</reference>